<evidence type="ECO:0000313" key="8">
    <source>
        <dbReference type="Proteomes" id="UP000229847"/>
    </source>
</evidence>
<keyword evidence="1 4" id="KW-0689">Ribosomal protein</keyword>
<dbReference type="PANTHER" id="PTHR23321">
    <property type="entry name" value="RIBOSOMAL PROTEIN S15, BACTERIAL AND ORGANELLAR"/>
    <property type="match status" value="1"/>
</dbReference>
<comment type="caution">
    <text evidence="7">The sequence shown here is derived from an EMBL/GenBank/DDBJ whole genome shotgun (WGS) entry which is preliminary data.</text>
</comment>
<dbReference type="EMBL" id="PCSW01000091">
    <property type="protein sequence ID" value="PIP57461.1"/>
    <property type="molecule type" value="Genomic_DNA"/>
</dbReference>
<evidence type="ECO:0000313" key="7">
    <source>
        <dbReference type="EMBL" id="PIP57461.1"/>
    </source>
</evidence>
<dbReference type="GO" id="GO:0019843">
    <property type="term" value="F:rRNA binding"/>
    <property type="evidence" value="ECO:0007669"/>
    <property type="project" value="UniProtKB-UniRule"/>
</dbReference>
<dbReference type="Gene3D" id="1.10.287.10">
    <property type="entry name" value="S15/NS1, RNA-binding"/>
    <property type="match status" value="1"/>
</dbReference>
<evidence type="ECO:0000256" key="3">
    <source>
        <dbReference type="ARBA" id="ARBA00064542"/>
    </source>
</evidence>
<evidence type="ECO:0000256" key="6">
    <source>
        <dbReference type="RuleBase" id="RU004524"/>
    </source>
</evidence>
<dbReference type="CDD" id="cd00353">
    <property type="entry name" value="Ribosomal_S15p_S13e"/>
    <property type="match status" value="1"/>
</dbReference>
<comment type="subunit">
    <text evidence="3 4">Part of the 30S ribosomal subunit. Forms a bridge to the 50S subunit in the 70S ribosome, contacting the 23S rRNA.</text>
</comment>
<gene>
    <name evidence="4" type="primary">rpsO</name>
    <name evidence="7" type="ORF">COX03_03005</name>
</gene>
<comment type="function">
    <text evidence="4 6">One of the primary rRNA binding proteins, it binds directly to 16S rRNA where it helps nucleate assembly of the platform of the 30S subunit by binding and bridging several RNA helices of the 16S rRNA.</text>
</comment>
<proteinExistence type="inferred from homology"/>
<keyword evidence="4 6" id="KW-0699">rRNA-binding</keyword>
<accession>A0A2H0BIJ7</accession>
<dbReference type="NCBIfam" id="TIGR00952">
    <property type="entry name" value="S15_bact"/>
    <property type="match status" value="1"/>
</dbReference>
<organism evidence="7 8">
    <name type="scientific">Candidatus Woesebacteria bacterium CG22_combo_CG10-13_8_21_14_all_39_10</name>
    <dbReference type="NCBI Taxonomy" id="1975059"/>
    <lineage>
        <taxon>Bacteria</taxon>
        <taxon>Candidatus Woeseibacteriota</taxon>
    </lineage>
</organism>
<comment type="function">
    <text evidence="4">Forms an intersubunit bridge (bridge B4) with the 23S rRNA of the 50S subunit in the ribosome.</text>
</comment>
<dbReference type="Pfam" id="PF00312">
    <property type="entry name" value="Ribosomal_S15"/>
    <property type="match status" value="1"/>
</dbReference>
<dbReference type="Proteomes" id="UP000229847">
    <property type="component" value="Unassembled WGS sequence"/>
</dbReference>
<name>A0A2H0BIJ7_9BACT</name>
<dbReference type="InterPro" id="IPR009068">
    <property type="entry name" value="uS15_NS1_RNA-bd_sf"/>
</dbReference>
<keyword evidence="4 6" id="KW-0694">RNA-binding</keyword>
<reference evidence="7 8" key="1">
    <citation type="submission" date="2017-09" db="EMBL/GenBank/DDBJ databases">
        <title>Depth-based differentiation of microbial function through sediment-hosted aquifers and enrichment of novel symbionts in the deep terrestrial subsurface.</title>
        <authorList>
            <person name="Probst A.J."/>
            <person name="Ladd B."/>
            <person name="Jarett J.K."/>
            <person name="Geller-Mcgrath D.E."/>
            <person name="Sieber C.M."/>
            <person name="Emerson J.B."/>
            <person name="Anantharaman K."/>
            <person name="Thomas B.C."/>
            <person name="Malmstrom R."/>
            <person name="Stieglmeier M."/>
            <person name="Klingl A."/>
            <person name="Woyke T."/>
            <person name="Ryan C.M."/>
            <person name="Banfield J.F."/>
        </authorList>
    </citation>
    <scope>NUCLEOTIDE SEQUENCE [LARGE SCALE GENOMIC DNA]</scope>
    <source>
        <strain evidence="7">CG22_combo_CG10-13_8_21_14_all_39_10</strain>
    </source>
</reference>
<dbReference type="PANTHER" id="PTHR23321:SF26">
    <property type="entry name" value="SMALL RIBOSOMAL SUBUNIT PROTEIN US15M"/>
    <property type="match status" value="1"/>
</dbReference>
<keyword evidence="2 4" id="KW-0687">Ribonucleoprotein</keyword>
<evidence type="ECO:0000256" key="2">
    <source>
        <dbReference type="ARBA" id="ARBA00023274"/>
    </source>
</evidence>
<dbReference type="Gene3D" id="6.10.250.3130">
    <property type="match status" value="1"/>
</dbReference>
<dbReference type="HAMAP" id="MF_01343_B">
    <property type="entry name" value="Ribosomal_uS15_B"/>
    <property type="match status" value="1"/>
</dbReference>
<evidence type="ECO:0000256" key="1">
    <source>
        <dbReference type="ARBA" id="ARBA00022980"/>
    </source>
</evidence>
<dbReference type="AlphaFoldDB" id="A0A2H0BIJ7"/>
<evidence type="ECO:0000256" key="4">
    <source>
        <dbReference type="HAMAP-Rule" id="MF_01343"/>
    </source>
</evidence>
<dbReference type="SMART" id="SM01387">
    <property type="entry name" value="Ribosomal_S15"/>
    <property type="match status" value="1"/>
</dbReference>
<dbReference type="FunFam" id="1.10.287.10:FF:000002">
    <property type="entry name" value="30S ribosomal protein S15"/>
    <property type="match status" value="1"/>
</dbReference>
<dbReference type="GO" id="GO:0003735">
    <property type="term" value="F:structural constituent of ribosome"/>
    <property type="evidence" value="ECO:0007669"/>
    <property type="project" value="InterPro"/>
</dbReference>
<dbReference type="SUPFAM" id="SSF47060">
    <property type="entry name" value="S15/NS1 RNA-binding domain"/>
    <property type="match status" value="1"/>
</dbReference>
<dbReference type="PROSITE" id="PS00362">
    <property type="entry name" value="RIBOSOMAL_S15"/>
    <property type="match status" value="1"/>
</dbReference>
<dbReference type="InterPro" id="IPR005290">
    <property type="entry name" value="Ribosomal_uS15_bac-type"/>
</dbReference>
<comment type="similarity">
    <text evidence="4 5">Belongs to the universal ribosomal protein uS15 family.</text>
</comment>
<protein>
    <recommendedName>
        <fullName evidence="4">Small ribosomal subunit protein uS15</fullName>
    </recommendedName>
</protein>
<dbReference type="GO" id="GO:0022627">
    <property type="term" value="C:cytosolic small ribosomal subunit"/>
    <property type="evidence" value="ECO:0007669"/>
    <property type="project" value="TreeGrafter"/>
</dbReference>
<evidence type="ECO:0000256" key="5">
    <source>
        <dbReference type="RuleBase" id="RU003919"/>
    </source>
</evidence>
<sequence>MALTVDEKKDIIKKFAREKTDTGSPEVQIALLSIKIDKLVKHLKEHGQDVHSRRGLLGMVGKRRRLLSYLHKRDEKRYKKLISELKLEK</sequence>
<dbReference type="GO" id="GO:0006412">
    <property type="term" value="P:translation"/>
    <property type="evidence" value="ECO:0007669"/>
    <property type="project" value="UniProtKB-UniRule"/>
</dbReference>
<dbReference type="InterPro" id="IPR000589">
    <property type="entry name" value="Ribosomal_uS15"/>
</dbReference>